<dbReference type="EMBL" id="JAJSBI010000001">
    <property type="protein sequence ID" value="MCD9872295.1"/>
    <property type="molecule type" value="Genomic_DNA"/>
</dbReference>
<comment type="caution">
    <text evidence="2">The sequence shown here is derived from an EMBL/GenBank/DDBJ whole genome shotgun (WGS) entry which is preliminary data.</text>
</comment>
<dbReference type="InterPro" id="IPR007278">
    <property type="entry name" value="DUF397"/>
</dbReference>
<accession>A0A9Q3Z7H4</accession>
<dbReference type="Proteomes" id="UP001108029">
    <property type="component" value="Unassembled WGS sequence"/>
</dbReference>
<feature type="domain" description="DUF397" evidence="1">
    <location>
        <begin position="6"/>
        <end position="57"/>
    </location>
</feature>
<keyword evidence="3" id="KW-1185">Reference proteome</keyword>
<gene>
    <name evidence="2" type="ORF">LJ657_01070</name>
</gene>
<evidence type="ECO:0000313" key="3">
    <source>
        <dbReference type="Proteomes" id="UP001108029"/>
    </source>
</evidence>
<evidence type="ECO:0000259" key="1">
    <source>
        <dbReference type="Pfam" id="PF04149"/>
    </source>
</evidence>
<evidence type="ECO:0000313" key="2">
    <source>
        <dbReference type="EMBL" id="MCD9872295.1"/>
    </source>
</evidence>
<name>A0A9Q3Z7H4_9ACTN</name>
<dbReference type="Pfam" id="PF04149">
    <property type="entry name" value="DUF397"/>
    <property type="match status" value="1"/>
</dbReference>
<proteinExistence type="predicted"/>
<protein>
    <submittedName>
        <fullName evidence="2">DUF397 domain-containing protein</fullName>
    </submittedName>
</protein>
<dbReference type="AlphaFoldDB" id="A0A9Q3Z7H4"/>
<organism evidence="2 3">
    <name type="scientific">Streptomyces guryensis</name>
    <dbReference type="NCBI Taxonomy" id="2886947"/>
    <lineage>
        <taxon>Bacteria</taxon>
        <taxon>Bacillati</taxon>
        <taxon>Actinomycetota</taxon>
        <taxon>Actinomycetes</taxon>
        <taxon>Kitasatosporales</taxon>
        <taxon>Streptomycetaceae</taxon>
        <taxon>Streptomyces</taxon>
    </lineage>
</organism>
<sequence length="57" mass="6165">MTGFDFVKSSHSSGSDECVEVAHNIASTVAVRDSKAPDGPILRLTPKAWQDFTTSLR</sequence>
<reference evidence="2" key="1">
    <citation type="submission" date="2021-12" db="EMBL/GenBank/DDBJ databases">
        <authorList>
            <person name="Lee J.-H."/>
            <person name="Kim S.-B."/>
        </authorList>
    </citation>
    <scope>NUCLEOTIDE SEQUENCE</scope>
    <source>
        <strain evidence="2">NR30</strain>
    </source>
</reference>